<name>A0A0N4UQL5_DRAME</name>
<reference evidence="5" key="1">
    <citation type="submission" date="2017-02" db="UniProtKB">
        <authorList>
            <consortium name="WormBaseParasite"/>
        </authorList>
    </citation>
    <scope>IDENTIFICATION</scope>
</reference>
<evidence type="ECO:0000313" key="3">
    <source>
        <dbReference type="Proteomes" id="UP000038040"/>
    </source>
</evidence>
<sequence>MKFTILLLAVAVFYSVSIVGKSILSELGRIVKDAVKTTTTEPPPQNVVDQALYKGIDLVDSQIQANKEMILTKIGEYGEKIGVGKSVSEAMGAQLLREGLKKGKDLLKNLRQGSAEISNKNQQKHQGTG</sequence>
<dbReference type="AlphaFoldDB" id="A0A0N4UQL5"/>
<keyword evidence="4" id="KW-1185">Reference proteome</keyword>
<feature type="signal peptide" evidence="1">
    <location>
        <begin position="1"/>
        <end position="20"/>
    </location>
</feature>
<protein>
    <submittedName>
        <fullName evidence="5">DUF148 domain-containing protein</fullName>
    </submittedName>
</protein>
<dbReference type="Proteomes" id="UP000038040">
    <property type="component" value="Unplaced"/>
</dbReference>
<evidence type="ECO:0000313" key="4">
    <source>
        <dbReference type="Proteomes" id="UP000274756"/>
    </source>
</evidence>
<evidence type="ECO:0000313" key="2">
    <source>
        <dbReference type="EMBL" id="VDN53826.1"/>
    </source>
</evidence>
<dbReference type="Proteomes" id="UP000274756">
    <property type="component" value="Unassembled WGS sequence"/>
</dbReference>
<keyword evidence="1" id="KW-0732">Signal</keyword>
<proteinExistence type="predicted"/>
<dbReference type="WBParaSite" id="DME_0001030601-mRNA-1">
    <property type="protein sequence ID" value="DME_0001030601-mRNA-1"/>
    <property type="gene ID" value="DME_0001030601"/>
</dbReference>
<evidence type="ECO:0000313" key="5">
    <source>
        <dbReference type="WBParaSite" id="DME_0001030601-mRNA-1"/>
    </source>
</evidence>
<reference evidence="2 4" key="2">
    <citation type="submission" date="2018-11" db="EMBL/GenBank/DDBJ databases">
        <authorList>
            <consortium name="Pathogen Informatics"/>
        </authorList>
    </citation>
    <scope>NUCLEOTIDE SEQUENCE [LARGE SCALE GENOMIC DNA]</scope>
</reference>
<dbReference type="EMBL" id="UYYG01000189">
    <property type="protein sequence ID" value="VDN53826.1"/>
    <property type="molecule type" value="Genomic_DNA"/>
</dbReference>
<organism evidence="3 5">
    <name type="scientific">Dracunculus medinensis</name>
    <name type="common">Guinea worm</name>
    <dbReference type="NCBI Taxonomy" id="318479"/>
    <lineage>
        <taxon>Eukaryota</taxon>
        <taxon>Metazoa</taxon>
        <taxon>Ecdysozoa</taxon>
        <taxon>Nematoda</taxon>
        <taxon>Chromadorea</taxon>
        <taxon>Rhabditida</taxon>
        <taxon>Spirurina</taxon>
        <taxon>Dracunculoidea</taxon>
        <taxon>Dracunculidae</taxon>
        <taxon>Dracunculus</taxon>
    </lineage>
</organism>
<evidence type="ECO:0000256" key="1">
    <source>
        <dbReference type="SAM" id="SignalP"/>
    </source>
</evidence>
<accession>A0A0N4UQL5</accession>
<feature type="chain" id="PRO_5041042313" evidence="1">
    <location>
        <begin position="21"/>
        <end position="129"/>
    </location>
</feature>
<gene>
    <name evidence="2" type="ORF">DME_LOCUS3799</name>
</gene>